<evidence type="ECO:0000256" key="1">
    <source>
        <dbReference type="SAM" id="SignalP"/>
    </source>
</evidence>
<proteinExistence type="predicted"/>
<dbReference type="RefSeq" id="WP_088444168.1">
    <property type="nucleotide sequence ID" value="NZ_CAUPLA010000001.1"/>
</dbReference>
<feature type="chain" id="PRO_5042152786" evidence="1">
    <location>
        <begin position="28"/>
        <end position="416"/>
    </location>
</feature>
<feature type="signal peptide" evidence="1">
    <location>
        <begin position="1"/>
        <end position="27"/>
    </location>
</feature>
<name>A0AAC9T123_UREPR</name>
<reference evidence="2 3" key="1">
    <citation type="submission" date="2017-06" db="EMBL/GenBank/DDBJ databases">
        <title>Genome Sequencing and Comparative Genomics Analysis of Five Ureaplasma Urealyticums with Different Drug Resistance.</title>
        <authorList>
            <person name="Ma L."/>
            <person name="Jia T."/>
        </authorList>
    </citation>
    <scope>NUCLEOTIDE SEQUENCE [LARGE SCALE GENOMIC DNA]</scope>
    <source>
        <strain evidence="3">hebnu uu3</strain>
    </source>
</reference>
<dbReference type="EMBL" id="CP021991">
    <property type="protein sequence ID" value="ASD30106.1"/>
    <property type="molecule type" value="Genomic_DNA"/>
</dbReference>
<protein>
    <submittedName>
        <fullName evidence="2">Uncharacterized protein</fullName>
    </submittedName>
</protein>
<accession>A0AAC9T123</accession>
<organism evidence="2 3">
    <name type="scientific">Ureaplasma parvum</name>
    <name type="common">Ureaplasma urealyticum biotype 1</name>
    <dbReference type="NCBI Taxonomy" id="134821"/>
    <lineage>
        <taxon>Bacteria</taxon>
        <taxon>Bacillati</taxon>
        <taxon>Mycoplasmatota</taxon>
        <taxon>Mycoplasmoidales</taxon>
        <taxon>Mycoplasmoidaceae</taxon>
        <taxon>Ureaplasma</taxon>
    </lineage>
</organism>
<gene>
    <name evidence="2" type="ORF">CEG42_02685</name>
</gene>
<dbReference type="Proteomes" id="UP000197054">
    <property type="component" value="Chromosome"/>
</dbReference>
<keyword evidence="1" id="KW-0732">Signal</keyword>
<sequence length="416" mass="48939">MKFKKKVILLSTISLSSMVLGSFSLLAKNKSQQTISSKLNQQVNLVDNQNQNKISYSVIEIDESNKDYFKDKLIIRLIFNTTKASKTEIFEQHLKIKTWIKNAKISGVDQYNEFDYLPFMDLIIFNNKLDLKQLESLSNSDFINQVIINKIKFILFNKKIDQKPMAVFGECKNLVLKNEWGFDQDVGEFCQIDSSSGTSFESVYSKDLLELREEFIENVEDRLSDEFFADFYDNTNLFEQTPTPNDHLLIKTNPIKDDFESLLSKKSGLQYKIMRLVYQHEHGKVIKTLPVNALTFLNHEDLKFEELYSGNYRFTGIEYWDKENKIWVFEELINHNEQYYQMQVVFNNNITVHDLISKVYFDAHFNKPQEESTSQSLTLSLNPNFNNINKDESIEIKLMNLNDRENWESPSLFTRY</sequence>
<evidence type="ECO:0000313" key="2">
    <source>
        <dbReference type="EMBL" id="ASD30106.1"/>
    </source>
</evidence>
<evidence type="ECO:0000313" key="3">
    <source>
        <dbReference type="Proteomes" id="UP000197054"/>
    </source>
</evidence>
<dbReference type="AlphaFoldDB" id="A0AAC9T123"/>